<keyword evidence="5" id="KW-0433">Leucine-rich repeat</keyword>
<dbReference type="SUPFAM" id="SSF52075">
    <property type="entry name" value="Outer arm dynein light chain 1"/>
    <property type="match status" value="1"/>
</dbReference>
<feature type="domain" description="STK11-interacting protein C-terminal PH" evidence="11">
    <location>
        <begin position="904"/>
        <end position="1059"/>
    </location>
</feature>
<dbReference type="PANTHER" id="PTHR15454">
    <property type="entry name" value="NISCHARIN RELATED"/>
    <property type="match status" value="1"/>
</dbReference>
<accession>A0ABQ0EDD5</accession>
<dbReference type="InterPro" id="IPR031782">
    <property type="entry name" value="LIP1_N"/>
</dbReference>
<name>A0ABQ0EDD5_APOSI</name>
<feature type="domain" description="Serine/threonine-protein kinase 11-interacting protein PH" evidence="10">
    <location>
        <begin position="509"/>
        <end position="611"/>
    </location>
</feature>
<dbReference type="EMBL" id="BAAFST010000001">
    <property type="protein sequence ID" value="GAB1285134.1"/>
    <property type="molecule type" value="Genomic_DNA"/>
</dbReference>
<dbReference type="Gene3D" id="3.80.10.10">
    <property type="entry name" value="Ribonuclease Inhibitor"/>
    <property type="match status" value="1"/>
</dbReference>
<evidence type="ECO:0000259" key="11">
    <source>
        <dbReference type="Pfam" id="PF25624"/>
    </source>
</evidence>
<evidence type="ECO:0000256" key="6">
    <source>
        <dbReference type="ARBA" id="ARBA00022737"/>
    </source>
</evidence>
<evidence type="ECO:0000259" key="9">
    <source>
        <dbReference type="Pfam" id="PF23142"/>
    </source>
</evidence>
<comment type="caution">
    <text evidence="12">The sequence shown here is derived from an EMBL/GenBank/DDBJ whole genome shotgun (WGS) entry which is preliminary data.</text>
</comment>
<dbReference type="InterPro" id="IPR057288">
    <property type="entry name" value="PH_PLEKHM2"/>
</dbReference>
<dbReference type="GO" id="GO:0016301">
    <property type="term" value="F:kinase activity"/>
    <property type="evidence" value="ECO:0007669"/>
    <property type="project" value="UniProtKB-KW"/>
</dbReference>
<evidence type="ECO:0000256" key="2">
    <source>
        <dbReference type="ARBA" id="ARBA00008771"/>
    </source>
</evidence>
<feature type="domain" description="LKB1 serine/threonine kinase interacting protein 1 N-terminal" evidence="8">
    <location>
        <begin position="2"/>
        <end position="75"/>
    </location>
</feature>
<reference evidence="12 13" key="1">
    <citation type="submission" date="2024-08" db="EMBL/GenBank/DDBJ databases">
        <title>The draft genome of Apodemus speciosus.</title>
        <authorList>
            <person name="Nabeshima K."/>
            <person name="Suzuki S."/>
            <person name="Onuma M."/>
        </authorList>
    </citation>
    <scope>NUCLEOTIDE SEQUENCE [LARGE SCALE GENOMIC DNA]</scope>
    <source>
        <strain evidence="12">IB14-021</strain>
    </source>
</reference>
<evidence type="ECO:0000256" key="4">
    <source>
        <dbReference type="ARBA" id="ARBA00022490"/>
    </source>
</evidence>
<dbReference type="Pfam" id="PF23142">
    <property type="entry name" value="PH_PLEKHM2"/>
    <property type="match status" value="1"/>
</dbReference>
<dbReference type="InterPro" id="IPR032675">
    <property type="entry name" value="LRR_dom_sf"/>
</dbReference>
<feature type="region of interest" description="Disordered" evidence="7">
    <location>
        <begin position="366"/>
        <end position="385"/>
    </location>
</feature>
<evidence type="ECO:0000256" key="1">
    <source>
        <dbReference type="ARBA" id="ARBA00004496"/>
    </source>
</evidence>
<dbReference type="InterPro" id="IPR057676">
    <property type="entry name" value="PH_S11IP_C"/>
</dbReference>
<organism evidence="12 13">
    <name type="scientific">Apodemus speciosus</name>
    <name type="common">Large Japanese field mouse</name>
    <dbReference type="NCBI Taxonomy" id="105296"/>
    <lineage>
        <taxon>Eukaryota</taxon>
        <taxon>Metazoa</taxon>
        <taxon>Chordata</taxon>
        <taxon>Craniata</taxon>
        <taxon>Vertebrata</taxon>
        <taxon>Euteleostomi</taxon>
        <taxon>Mammalia</taxon>
        <taxon>Eutheria</taxon>
        <taxon>Euarchontoglires</taxon>
        <taxon>Glires</taxon>
        <taxon>Rodentia</taxon>
        <taxon>Myomorpha</taxon>
        <taxon>Muroidea</taxon>
        <taxon>Muridae</taxon>
        <taxon>Murinae</taxon>
        <taxon>Apodemus</taxon>
    </lineage>
</organism>
<dbReference type="Pfam" id="PF15904">
    <property type="entry name" value="LIP1"/>
    <property type="match status" value="1"/>
</dbReference>
<evidence type="ECO:0000259" key="10">
    <source>
        <dbReference type="Pfam" id="PF25357"/>
    </source>
</evidence>
<keyword evidence="12" id="KW-0808">Transferase</keyword>
<feature type="region of interest" description="Disordered" evidence="7">
    <location>
        <begin position="421"/>
        <end position="505"/>
    </location>
</feature>
<comment type="subcellular location">
    <subcellularLocation>
        <location evidence="1">Cytoplasm</location>
    </subcellularLocation>
</comment>
<dbReference type="InterPro" id="IPR057292">
    <property type="entry name" value="PH_S11IP"/>
</dbReference>
<dbReference type="Pfam" id="PF25624">
    <property type="entry name" value="PH_S11IP_C"/>
    <property type="match status" value="1"/>
</dbReference>
<dbReference type="PANTHER" id="PTHR15454:SF69">
    <property type="entry name" value="SERINE_THREONINE-PROTEIN KINASE 11-INTERACTING PROTEIN"/>
    <property type="match status" value="1"/>
</dbReference>
<feature type="compositionally biased region" description="Basic and acidic residues" evidence="7">
    <location>
        <begin position="707"/>
        <end position="727"/>
    </location>
</feature>
<sequence>MGDAVLSGCSTLSLLTATLQQLNRVLELYLGPWGPGQAGFVALPSHPADSPVILQLQFLFDVLQKTLSLKLVHTPGVGLPGPIKIFPFKSLRQLELRGVPIRSLCGLRGVYSQLESLVCHRSIQALEELLSACGGDLCSALPWLALLSANFSYNALSNLDSSLRLLSALRFLTLSHNHIQDCKGFLVDLSELYHLDVSYNHLHTVPRVGPSGAALGTLILRANELRSLRGLEQLKNLRHLDVAYNLLEGHPELAPLWLLAELRKLYLEGNPLWFHPAHRATTAQYLSPRARDAAHGFMLDGKVLSLKDLQQTSESSGLCPVTQPLSWPVGSTTETSGGPELSDSLSSGGIVAQAPLRKVKSRVRVRRASISEPSDTDPELRTVDPSPAGWFVQQHRELELLASFRERFGCDWLQYRSHLETLGSPPNPTTKTPALSSPHLDAQSLETACSPPATGEDTKESPEKVSEGREESEPHEGEKEEQDKEEGSREDLEEEEEQEQKAVEEGIGRVQGQECFLRVTCAHLLEVELQAARTLERLELQSLVAAELESETGTRGEAVSEGSGPPPGAPVLLLRFSYLCPDRQLRRYAVLEPEAHEAIQELLEVLTPFTSVKEQQPGEAKDPQGARFQCLRCRCEFKPEEPRLGLESGQGWKPLFQNTDSGQAQSTDVYDCPSVMKLGLKPAWSPVVCPNCGSDHVVLLALSGEVPNREQNQEDKSSGSACDRADHSGSPSLPDGIAPQASIAHGRSSWSLSPRVTPGCSGLRSVDHRLRLFLDVEVFSDSEEEFQCCIKVPVVLAGHTGEVPCLVVVSDHALYLLKVTGAICGPPAGWLQPTLAVPLQDLSGMELGLAGQSLRLEWAAGTGSCVLLPRDARQCRAFLEELTGVLQSLPRTQRNCVRATEEEVTPQHRLWPLLGKDTSAEVPQFFYLRAFLAEGSSTCPVSLLLTLSTLYLLDEDPAASHADSPLPVVSEEASEQPAPLGPGPSLQVRDQQPLSSLSSVQLYRTSPLDLRLIFYDEVSRLESFWALRVVCGEQLTALLAWIREPWEELFSIGLRTVTQEALDLDR</sequence>
<feature type="region of interest" description="Disordered" evidence="7">
    <location>
        <begin position="962"/>
        <end position="987"/>
    </location>
</feature>
<evidence type="ECO:0000256" key="7">
    <source>
        <dbReference type="SAM" id="MobiDB-lite"/>
    </source>
</evidence>
<feature type="compositionally biased region" description="Polar residues" evidence="7">
    <location>
        <begin position="323"/>
        <end position="336"/>
    </location>
</feature>
<protein>
    <recommendedName>
        <fullName evidence="3">Serine/threonine-protein kinase 11-interacting protein</fullName>
    </recommendedName>
</protein>
<dbReference type="SMART" id="SM00369">
    <property type="entry name" value="LRR_TYP"/>
    <property type="match status" value="4"/>
</dbReference>
<dbReference type="Pfam" id="PF25357">
    <property type="entry name" value="PH_S11IP"/>
    <property type="match status" value="1"/>
</dbReference>
<keyword evidence="4" id="KW-0963">Cytoplasm</keyword>
<feature type="compositionally biased region" description="Basic and acidic residues" evidence="7">
    <location>
        <begin position="456"/>
        <end position="490"/>
    </location>
</feature>
<evidence type="ECO:0000259" key="8">
    <source>
        <dbReference type="Pfam" id="PF15904"/>
    </source>
</evidence>
<keyword evidence="12" id="KW-0418">Kinase</keyword>
<evidence type="ECO:0000256" key="3">
    <source>
        <dbReference type="ARBA" id="ARBA00020683"/>
    </source>
</evidence>
<feature type="region of interest" description="Disordered" evidence="7">
    <location>
        <begin position="705"/>
        <end position="738"/>
    </location>
</feature>
<proteinExistence type="inferred from homology"/>
<keyword evidence="13" id="KW-1185">Reference proteome</keyword>
<keyword evidence="6" id="KW-0677">Repeat</keyword>
<comment type="similarity">
    <text evidence="2">Belongs to the STK11IP family.</text>
</comment>
<feature type="region of interest" description="Disordered" evidence="7">
    <location>
        <begin position="323"/>
        <end position="347"/>
    </location>
</feature>
<evidence type="ECO:0000256" key="5">
    <source>
        <dbReference type="ARBA" id="ARBA00022614"/>
    </source>
</evidence>
<evidence type="ECO:0000313" key="12">
    <source>
        <dbReference type="EMBL" id="GAB1285134.1"/>
    </source>
</evidence>
<feature type="domain" description="PLEKHM2 PH" evidence="9">
    <location>
        <begin position="761"/>
        <end position="900"/>
    </location>
</feature>
<dbReference type="InterPro" id="IPR003591">
    <property type="entry name" value="Leu-rich_rpt_typical-subtyp"/>
</dbReference>
<evidence type="ECO:0000313" key="13">
    <source>
        <dbReference type="Proteomes" id="UP001623349"/>
    </source>
</evidence>
<dbReference type="Proteomes" id="UP001623349">
    <property type="component" value="Unassembled WGS sequence"/>
</dbReference>
<gene>
    <name evidence="12" type="ORF">APTSU1_000036400</name>
</gene>